<dbReference type="AlphaFoldDB" id="A0AAD6XHG5"/>
<reference evidence="1" key="1">
    <citation type="submission" date="2023-03" db="EMBL/GenBank/DDBJ databases">
        <title>Massive genome expansion in bonnet fungi (Mycena s.s.) driven by repeated elements and novel gene families across ecological guilds.</title>
        <authorList>
            <consortium name="Lawrence Berkeley National Laboratory"/>
            <person name="Harder C.B."/>
            <person name="Miyauchi S."/>
            <person name="Viragh M."/>
            <person name="Kuo A."/>
            <person name="Thoen E."/>
            <person name="Andreopoulos B."/>
            <person name="Lu D."/>
            <person name="Skrede I."/>
            <person name="Drula E."/>
            <person name="Henrissat B."/>
            <person name="Morin E."/>
            <person name="Kohler A."/>
            <person name="Barry K."/>
            <person name="LaButti K."/>
            <person name="Morin E."/>
            <person name="Salamov A."/>
            <person name="Lipzen A."/>
            <person name="Mereny Z."/>
            <person name="Hegedus B."/>
            <person name="Baldrian P."/>
            <person name="Stursova M."/>
            <person name="Weitz H."/>
            <person name="Taylor A."/>
            <person name="Grigoriev I.V."/>
            <person name="Nagy L.G."/>
            <person name="Martin F."/>
            <person name="Kauserud H."/>
        </authorList>
    </citation>
    <scope>NUCLEOTIDE SEQUENCE</scope>
    <source>
        <strain evidence="1">CBHHK200</strain>
    </source>
</reference>
<protein>
    <submittedName>
        <fullName evidence="1">Uncharacterized protein</fullName>
    </submittedName>
</protein>
<evidence type="ECO:0000313" key="2">
    <source>
        <dbReference type="Proteomes" id="UP001218188"/>
    </source>
</evidence>
<evidence type="ECO:0000313" key="1">
    <source>
        <dbReference type="EMBL" id="KAJ7045384.1"/>
    </source>
</evidence>
<gene>
    <name evidence="1" type="ORF">C8F04DRAFT_432610</name>
</gene>
<keyword evidence="2" id="KW-1185">Reference proteome</keyword>
<dbReference type="Proteomes" id="UP001218188">
    <property type="component" value="Unassembled WGS sequence"/>
</dbReference>
<name>A0AAD6XHG5_9AGAR</name>
<comment type="caution">
    <text evidence="1">The sequence shown here is derived from an EMBL/GenBank/DDBJ whole genome shotgun (WGS) entry which is preliminary data.</text>
</comment>
<accession>A0AAD6XHG5</accession>
<dbReference type="EMBL" id="JARJCM010000004">
    <property type="protein sequence ID" value="KAJ7045384.1"/>
    <property type="molecule type" value="Genomic_DNA"/>
</dbReference>
<proteinExistence type="predicted"/>
<sequence length="223" mass="25273">MGFTNSTFYRPQLWLESFSPFDIRLPQDVLLQHNIDALNPMNAKRVDVVGTMSSPNPSVLSTYGCFRMPSNIIATIWTERTQNVSASWRPMSGHVIFLSFSHFYSISSNSNQNPSVLSTYGYLRMSSNLISTIWTDRTQNVSASWRPMSGHVIFLSFSHFYSISSNSNQNPSVLSTYGYLRMSPNLISTIWTERTRNASASWRPMSGSLRSKAYIGCPTTQYQ</sequence>
<organism evidence="1 2">
    <name type="scientific">Mycena alexandri</name>
    <dbReference type="NCBI Taxonomy" id="1745969"/>
    <lineage>
        <taxon>Eukaryota</taxon>
        <taxon>Fungi</taxon>
        <taxon>Dikarya</taxon>
        <taxon>Basidiomycota</taxon>
        <taxon>Agaricomycotina</taxon>
        <taxon>Agaricomycetes</taxon>
        <taxon>Agaricomycetidae</taxon>
        <taxon>Agaricales</taxon>
        <taxon>Marasmiineae</taxon>
        <taxon>Mycenaceae</taxon>
        <taxon>Mycena</taxon>
    </lineage>
</organism>